<proteinExistence type="predicted"/>
<reference evidence="1 2" key="1">
    <citation type="journal article" date="2020" name="G3 (Bethesda)">
        <title>Improved Reference Genome for Cyclotella cryptica CCMP332, a Model for Cell Wall Morphogenesis, Salinity Adaptation, and Lipid Production in Diatoms (Bacillariophyta).</title>
        <authorList>
            <person name="Roberts W.R."/>
            <person name="Downey K.M."/>
            <person name="Ruck E.C."/>
            <person name="Traller J.C."/>
            <person name="Alverson A.J."/>
        </authorList>
    </citation>
    <scope>NUCLEOTIDE SEQUENCE [LARGE SCALE GENOMIC DNA]</scope>
    <source>
        <strain evidence="1 2">CCMP332</strain>
    </source>
</reference>
<keyword evidence="2" id="KW-1185">Reference proteome</keyword>
<name>A0ABD3NVW6_9STRA</name>
<evidence type="ECO:0008006" key="3">
    <source>
        <dbReference type="Google" id="ProtNLM"/>
    </source>
</evidence>
<protein>
    <recommendedName>
        <fullName evidence="3">Sulfotransferase</fullName>
    </recommendedName>
</protein>
<comment type="caution">
    <text evidence="1">The sequence shown here is derived from an EMBL/GenBank/DDBJ whole genome shotgun (WGS) entry which is preliminary data.</text>
</comment>
<dbReference type="AlphaFoldDB" id="A0ABD3NVW6"/>
<gene>
    <name evidence="1" type="ORF">HJC23_013810</name>
</gene>
<evidence type="ECO:0000313" key="2">
    <source>
        <dbReference type="Proteomes" id="UP001516023"/>
    </source>
</evidence>
<sequence length="340" mass="38152">MRNPLAAGAATGVLVFFVCFYTKLLNPTSLPAEPANQVARSINAEDTGNNRMHANANAHISWQCLSESDLRDSINSTENVIVVMPAKAAGTSLKTFAKSCNPNTTENLQTLLSKNDAFNLLTKSWDMPGVYASHFWVPTALSQLLRSISRHTLVVYIHREETSRFTSAALHVLTQWCAHGPPKAQKNFFDKVENNNHKCHVREKKLVEILKDRPQEMQMGTIELLTCETYSSIEEYAPNMLFVDYKRANVLQNLLAERYCPKMTNHSHHIGKGAEKVFVQLQNGGTEVSLSEWLEKKSSYLEWTLGLNDKASCLVQTRTMEDNLSTCDGSFIHAQAVLNY</sequence>
<accession>A0ABD3NVW6</accession>
<dbReference type="EMBL" id="JABMIG020000441">
    <property type="protein sequence ID" value="KAL3778350.1"/>
    <property type="molecule type" value="Genomic_DNA"/>
</dbReference>
<organism evidence="1 2">
    <name type="scientific">Cyclotella cryptica</name>
    <dbReference type="NCBI Taxonomy" id="29204"/>
    <lineage>
        <taxon>Eukaryota</taxon>
        <taxon>Sar</taxon>
        <taxon>Stramenopiles</taxon>
        <taxon>Ochrophyta</taxon>
        <taxon>Bacillariophyta</taxon>
        <taxon>Coscinodiscophyceae</taxon>
        <taxon>Thalassiosirophycidae</taxon>
        <taxon>Stephanodiscales</taxon>
        <taxon>Stephanodiscaceae</taxon>
        <taxon>Cyclotella</taxon>
    </lineage>
</organism>
<evidence type="ECO:0000313" key="1">
    <source>
        <dbReference type="EMBL" id="KAL3778350.1"/>
    </source>
</evidence>
<dbReference type="Proteomes" id="UP001516023">
    <property type="component" value="Unassembled WGS sequence"/>
</dbReference>